<comment type="caution">
    <text evidence="5">The sequence shown here is derived from an EMBL/GenBank/DDBJ whole genome shotgun (WGS) entry which is preliminary data.</text>
</comment>
<dbReference type="CDD" id="cd00090">
    <property type="entry name" value="HTH_ARSR"/>
    <property type="match status" value="1"/>
</dbReference>
<keyword evidence="3" id="KW-0804">Transcription</keyword>
<dbReference type="SMART" id="SM00418">
    <property type="entry name" value="HTH_ARSR"/>
    <property type="match status" value="1"/>
</dbReference>
<dbReference type="Pfam" id="PF01022">
    <property type="entry name" value="HTH_5"/>
    <property type="match status" value="1"/>
</dbReference>
<evidence type="ECO:0000259" key="4">
    <source>
        <dbReference type="PROSITE" id="PS50987"/>
    </source>
</evidence>
<dbReference type="SUPFAM" id="SSF46785">
    <property type="entry name" value="Winged helix' DNA-binding domain"/>
    <property type="match status" value="1"/>
</dbReference>
<dbReference type="PROSITE" id="PS50987">
    <property type="entry name" value="HTH_ARSR_2"/>
    <property type="match status" value="1"/>
</dbReference>
<dbReference type="InterPro" id="IPR001845">
    <property type="entry name" value="HTH_ArsR_DNA-bd_dom"/>
</dbReference>
<dbReference type="InterPro" id="IPR011991">
    <property type="entry name" value="ArsR-like_HTH"/>
</dbReference>
<dbReference type="NCBIfam" id="NF033788">
    <property type="entry name" value="HTH_metalloreg"/>
    <property type="match status" value="1"/>
</dbReference>
<dbReference type="Gene3D" id="1.10.10.10">
    <property type="entry name" value="Winged helix-like DNA-binding domain superfamily/Winged helix DNA-binding domain"/>
    <property type="match status" value="1"/>
</dbReference>
<dbReference type="OrthoDB" id="9798835at2"/>
<name>A0A5C4MDV5_9PSEU</name>
<dbReference type="InterPro" id="IPR018334">
    <property type="entry name" value="ArsR_HTH"/>
</dbReference>
<evidence type="ECO:0000256" key="2">
    <source>
        <dbReference type="ARBA" id="ARBA00023125"/>
    </source>
</evidence>
<evidence type="ECO:0000313" key="6">
    <source>
        <dbReference type="Proteomes" id="UP000305546"/>
    </source>
</evidence>
<dbReference type="RefSeq" id="WP_139094813.1">
    <property type="nucleotide sequence ID" value="NZ_VDFW01000001.1"/>
</dbReference>
<dbReference type="InterPro" id="IPR051081">
    <property type="entry name" value="HTH_MetalResp_TranReg"/>
</dbReference>
<sequence length="118" mass="12781">MSNQLPIVDDVCCTPLVREPLTEPQAVELARMFKAVGDPVRLRLLSLIGSHDGGEACVCDLIGAFDLTGPTISHHLKVLRESGLITGERRGTWIYYRAEPDTLARLSTLLQPAAAVTA</sequence>
<reference evidence="5 6" key="1">
    <citation type="submission" date="2019-06" db="EMBL/GenBank/DDBJ databases">
        <title>Amycolatopsis alkalitolerans sp. nov., isolated from Gastrodia elata Blume.</title>
        <authorList>
            <person name="Narsing Rao M.P."/>
            <person name="Li W.J."/>
        </authorList>
    </citation>
    <scope>NUCLEOTIDE SEQUENCE [LARGE SCALE GENOMIC DNA]</scope>
    <source>
        <strain evidence="5 6">SYSUP0005</strain>
    </source>
</reference>
<keyword evidence="2" id="KW-0238">DNA-binding</keyword>
<evidence type="ECO:0000256" key="1">
    <source>
        <dbReference type="ARBA" id="ARBA00023015"/>
    </source>
</evidence>
<proteinExistence type="predicted"/>
<dbReference type="PANTHER" id="PTHR33154">
    <property type="entry name" value="TRANSCRIPTIONAL REGULATOR, ARSR FAMILY"/>
    <property type="match status" value="1"/>
</dbReference>
<gene>
    <name evidence="5" type="ORF">FG385_01995</name>
</gene>
<dbReference type="Proteomes" id="UP000305546">
    <property type="component" value="Unassembled WGS sequence"/>
</dbReference>
<protein>
    <submittedName>
        <fullName evidence="5">Helix-turn-helix transcriptional regulator</fullName>
    </submittedName>
</protein>
<dbReference type="GO" id="GO:0003677">
    <property type="term" value="F:DNA binding"/>
    <property type="evidence" value="ECO:0007669"/>
    <property type="project" value="UniProtKB-KW"/>
</dbReference>
<feature type="domain" description="HTH arsR-type" evidence="4">
    <location>
        <begin position="21"/>
        <end position="118"/>
    </location>
</feature>
<dbReference type="EMBL" id="VDFW01000001">
    <property type="protein sequence ID" value="TNC29743.1"/>
    <property type="molecule type" value="Genomic_DNA"/>
</dbReference>
<dbReference type="InterPro" id="IPR036390">
    <property type="entry name" value="WH_DNA-bd_sf"/>
</dbReference>
<dbReference type="AlphaFoldDB" id="A0A5C4MDV5"/>
<organism evidence="5 6">
    <name type="scientific">Amycolatopsis alkalitolerans</name>
    <dbReference type="NCBI Taxonomy" id="2547244"/>
    <lineage>
        <taxon>Bacteria</taxon>
        <taxon>Bacillati</taxon>
        <taxon>Actinomycetota</taxon>
        <taxon>Actinomycetes</taxon>
        <taxon>Pseudonocardiales</taxon>
        <taxon>Pseudonocardiaceae</taxon>
        <taxon>Amycolatopsis</taxon>
    </lineage>
</organism>
<keyword evidence="6" id="KW-1185">Reference proteome</keyword>
<dbReference type="PROSITE" id="PS00846">
    <property type="entry name" value="HTH_ARSR_1"/>
    <property type="match status" value="1"/>
</dbReference>
<evidence type="ECO:0000256" key="3">
    <source>
        <dbReference type="ARBA" id="ARBA00023163"/>
    </source>
</evidence>
<dbReference type="GO" id="GO:0003700">
    <property type="term" value="F:DNA-binding transcription factor activity"/>
    <property type="evidence" value="ECO:0007669"/>
    <property type="project" value="InterPro"/>
</dbReference>
<dbReference type="PANTHER" id="PTHR33154:SF18">
    <property type="entry name" value="ARSENICAL RESISTANCE OPERON REPRESSOR"/>
    <property type="match status" value="1"/>
</dbReference>
<accession>A0A5C4MDV5</accession>
<evidence type="ECO:0000313" key="5">
    <source>
        <dbReference type="EMBL" id="TNC29743.1"/>
    </source>
</evidence>
<dbReference type="PRINTS" id="PR00778">
    <property type="entry name" value="HTHARSR"/>
</dbReference>
<keyword evidence="1" id="KW-0805">Transcription regulation</keyword>
<dbReference type="InterPro" id="IPR036388">
    <property type="entry name" value="WH-like_DNA-bd_sf"/>
</dbReference>